<protein>
    <submittedName>
        <fullName evidence="3">SDR family oxidoreductase</fullName>
    </submittedName>
</protein>
<dbReference type="Gene3D" id="3.40.50.720">
    <property type="entry name" value="NAD(P)-binding Rossmann-like Domain"/>
    <property type="match status" value="1"/>
</dbReference>
<dbReference type="InterPro" id="IPR002347">
    <property type="entry name" value="SDR_fam"/>
</dbReference>
<dbReference type="PRINTS" id="PR00080">
    <property type="entry name" value="SDRFAMILY"/>
</dbReference>
<dbReference type="CDD" id="cd05233">
    <property type="entry name" value="SDR_c"/>
    <property type="match status" value="1"/>
</dbReference>
<comment type="similarity">
    <text evidence="1">Belongs to the short-chain dehydrogenases/reductases (SDR) family.</text>
</comment>
<gene>
    <name evidence="3" type="ORF">WG901_00670</name>
</gene>
<dbReference type="PROSITE" id="PS00061">
    <property type="entry name" value="ADH_SHORT"/>
    <property type="match status" value="1"/>
</dbReference>
<dbReference type="InterPro" id="IPR020904">
    <property type="entry name" value="Sc_DH/Rdtase_CS"/>
</dbReference>
<keyword evidence="2" id="KW-0560">Oxidoreductase</keyword>
<keyword evidence="4" id="KW-1185">Reference proteome</keyword>
<accession>A0ABU8RPY6</accession>
<dbReference type="Proteomes" id="UP001361239">
    <property type="component" value="Unassembled WGS sequence"/>
</dbReference>
<evidence type="ECO:0000256" key="2">
    <source>
        <dbReference type="ARBA" id="ARBA00023002"/>
    </source>
</evidence>
<dbReference type="NCBIfam" id="NF005559">
    <property type="entry name" value="PRK07231.1"/>
    <property type="match status" value="1"/>
</dbReference>
<sequence>MAEKIAFVTGAGSGIGRATARLFAERGHAVALVDMNEAGGRETEALIREAGGAARFIQANVADDDSVRNAVEQTVAAYGQIDACFNAAGIDGEVGKLTAEGSLDNWHRVIGVNLTGVWHCLRHQIPAMLATGGGAIVNCASTAGIRGAAFCGAYSASKHGVVGLTKAAALEYASQGIRINAVCPGMIETPMTQRPGMGEIIQELVKTSPLERIGQPQEIGAAVWWLCGPDASFVHGQAIPVDGALTSR</sequence>
<dbReference type="Pfam" id="PF13561">
    <property type="entry name" value="adh_short_C2"/>
    <property type="match status" value="1"/>
</dbReference>
<comment type="caution">
    <text evidence="3">The sequence shown here is derived from an EMBL/GenBank/DDBJ whole genome shotgun (WGS) entry which is preliminary data.</text>
</comment>
<name>A0ABU8RPY6_9SPHN</name>
<evidence type="ECO:0000313" key="3">
    <source>
        <dbReference type="EMBL" id="MEJ5975133.1"/>
    </source>
</evidence>
<dbReference type="RefSeq" id="WP_339585102.1">
    <property type="nucleotide sequence ID" value="NZ_JBBHJZ010000001.1"/>
</dbReference>
<dbReference type="PANTHER" id="PTHR24321:SF8">
    <property type="entry name" value="ESTRADIOL 17-BETA-DEHYDROGENASE 8-RELATED"/>
    <property type="match status" value="1"/>
</dbReference>
<dbReference type="SUPFAM" id="SSF51735">
    <property type="entry name" value="NAD(P)-binding Rossmann-fold domains"/>
    <property type="match status" value="1"/>
</dbReference>
<dbReference type="PRINTS" id="PR00081">
    <property type="entry name" value="GDHRDH"/>
</dbReference>
<reference evidence="3 4" key="1">
    <citation type="submission" date="2024-03" db="EMBL/GenBank/DDBJ databases">
        <authorList>
            <person name="Jo J.-H."/>
        </authorList>
    </citation>
    <scope>NUCLEOTIDE SEQUENCE [LARGE SCALE GENOMIC DNA]</scope>
    <source>
        <strain evidence="3 4">PS1R-30</strain>
    </source>
</reference>
<proteinExistence type="inferred from homology"/>
<dbReference type="InterPro" id="IPR036291">
    <property type="entry name" value="NAD(P)-bd_dom_sf"/>
</dbReference>
<dbReference type="PANTHER" id="PTHR24321">
    <property type="entry name" value="DEHYDROGENASES, SHORT CHAIN"/>
    <property type="match status" value="1"/>
</dbReference>
<evidence type="ECO:0000256" key="1">
    <source>
        <dbReference type="ARBA" id="ARBA00006484"/>
    </source>
</evidence>
<dbReference type="EMBL" id="JBBHJZ010000001">
    <property type="protein sequence ID" value="MEJ5975133.1"/>
    <property type="molecule type" value="Genomic_DNA"/>
</dbReference>
<organism evidence="3 4">
    <name type="scientific">Novosphingobium anseongense</name>
    <dbReference type="NCBI Taxonomy" id="3133436"/>
    <lineage>
        <taxon>Bacteria</taxon>
        <taxon>Pseudomonadati</taxon>
        <taxon>Pseudomonadota</taxon>
        <taxon>Alphaproteobacteria</taxon>
        <taxon>Sphingomonadales</taxon>
        <taxon>Sphingomonadaceae</taxon>
        <taxon>Novosphingobium</taxon>
    </lineage>
</organism>
<evidence type="ECO:0000313" key="4">
    <source>
        <dbReference type="Proteomes" id="UP001361239"/>
    </source>
</evidence>